<feature type="compositionally biased region" description="Basic and acidic residues" evidence="2">
    <location>
        <begin position="1016"/>
        <end position="1029"/>
    </location>
</feature>
<evidence type="ECO:0000256" key="1">
    <source>
        <dbReference type="SAM" id="Coils"/>
    </source>
</evidence>
<dbReference type="GO" id="GO:0000146">
    <property type="term" value="F:microfilament motor activity"/>
    <property type="evidence" value="ECO:0007669"/>
    <property type="project" value="TreeGrafter"/>
</dbReference>
<evidence type="ECO:0000313" key="4">
    <source>
        <dbReference type="EMBL" id="KAF6032335.1"/>
    </source>
</evidence>
<comment type="caution">
    <text evidence="4">The sequence shown here is derived from an EMBL/GenBank/DDBJ whole genome shotgun (WGS) entry which is preliminary data.</text>
</comment>
<dbReference type="SMART" id="SM01188">
    <property type="entry name" value="ELK"/>
    <property type="match status" value="2"/>
</dbReference>
<accession>A0A7J7K2D8</accession>
<feature type="domain" description="ELK" evidence="3">
    <location>
        <begin position="1216"/>
        <end position="1237"/>
    </location>
</feature>
<feature type="compositionally biased region" description="Low complexity" evidence="2">
    <location>
        <begin position="86"/>
        <end position="103"/>
    </location>
</feature>
<feature type="compositionally biased region" description="Polar residues" evidence="2">
    <location>
        <begin position="807"/>
        <end position="833"/>
    </location>
</feature>
<dbReference type="PANTHER" id="PTHR45615">
    <property type="entry name" value="MYOSIN HEAVY CHAIN, NON-MUSCLE"/>
    <property type="match status" value="1"/>
</dbReference>
<evidence type="ECO:0000259" key="3">
    <source>
        <dbReference type="SMART" id="SM01188"/>
    </source>
</evidence>
<dbReference type="PANTHER" id="PTHR45615:SF40">
    <property type="entry name" value="MYOSIN HEAVY CHAIN, NON-MUSCLE"/>
    <property type="match status" value="1"/>
</dbReference>
<evidence type="ECO:0000313" key="5">
    <source>
        <dbReference type="Proteomes" id="UP000593567"/>
    </source>
</evidence>
<dbReference type="GO" id="GO:0005737">
    <property type="term" value="C:cytoplasm"/>
    <property type="evidence" value="ECO:0007669"/>
    <property type="project" value="TreeGrafter"/>
</dbReference>
<dbReference type="GO" id="GO:0051015">
    <property type="term" value="F:actin filament binding"/>
    <property type="evidence" value="ECO:0007669"/>
    <property type="project" value="TreeGrafter"/>
</dbReference>
<gene>
    <name evidence="4" type="ORF">EB796_009356</name>
</gene>
<feature type="coiled-coil region" evidence="1">
    <location>
        <begin position="1486"/>
        <end position="1538"/>
    </location>
</feature>
<feature type="coiled-coil region" evidence="1">
    <location>
        <begin position="1233"/>
        <end position="1422"/>
    </location>
</feature>
<feature type="region of interest" description="Disordered" evidence="2">
    <location>
        <begin position="1011"/>
        <end position="1039"/>
    </location>
</feature>
<sequence length="1737" mass="195350">MMLSTTHVLLQGCCSSGCFMKLYKNCWLKIKKVMSDNQHGTEADIKLIATLSDNNPIKTEQVLTHLNRDTHFGKDKLERMDAQENVPVPAGVDTPPVTPPDVAMSPPLNLAATPSNTPPPPVSMSSPSSATTYSPPLSVGVDATSPSHDIIPSTSDGNLSPVQLVRVSSPVQLVRFSPVELVRVSPVELVRASSPQVESSERTNEMADIAKVYIEPTGIENHTRSDEMESDDELASKVAKSLADMQELLDSVGEDLNVCNDSESFDVSYASNDLDISNDSDDVAIDFTTSAELEKDDDNEIIDLTGEDEKVSNSGEQRLASGEADDSEASFSGSEDSLHKQVQQSLASSTLSLNQTIAGSEDGFDDNSENTSIVTQGMNSRDELEIYDSRDLQNGFHQMMNGEQTEPSIRSKTPPGPGPCVPAMFTINQLKRKFDSVDNIMDRIDAGISTLRKIEMPVKEAPAEPADVSTGKNSVEVAQIQEERTPHLADTINPMTAKAYSKSTPNLDSWKSALDTQSYKKLNVATEHAELVTQDDTNISEDEVMDSAADAVDEEDDDDFCSLSGGDNHSDLDSDAANATDAKFSEILWNKQSSLGDPRVFTLKQQDNGAETDSIRTEDFETAFQKSLPADYSLKTYHSQSLAGESTDTPLTEDFEDRFRSTLKHTDSTSESYRLPAAPGFSGIPVRTTPGSRATPVNRRYPTSTSRHTPPPLKRTAPKNLGYTGITASKLADDNQIADTFDELSDLEPDGYQRMRPTSPHHAAPIVSNGCYEADSESEDGDFAQQIREQSSRIQKEIELERRLKTRQAQRVANQSVPITDSAGSGRSGYNSVDSRHHTQPRYRGSGSFTHLSSAQGLHAFHSYSASTPDMTNLFTAQQASSLMKSQMEEDSNTIKRLNSDRMGLLQEVNKLQEQLKKLEEEVSSTELQAKENRARAEESRSHLMVAEFKKEAVLKEISRLNAEVEQGKRIIEEAEERKKEEDDILNSLGVTMQQMPSIVKSRDELQAEVENLQKAGEKEKDERSKEVQSVKTEASVMQDQMQEKIDELRDSVQRLNTHLERVTMEKDEYKKERDAAVSKCESLQRDMTAGEQAKAQALEQTIKGYDDMRRRLEKESAEVNVQLSNELKGSKKLLEIEEQKCCKLREEITLRDQLNTSLREQLHDVRQKSIEEEDSHDKLLKELKQQLREAESNKLAAWDTCKQQFDVEKDKLLEATRDDLQREHTEMLSAVKEEYSRHIAQLQHNAKNKENEAHLLRDRLSDQEQEHRKALETLKIDIREQIEQAVRNEKKIWEKEQKYQESEHLRQFREKEENQLEQVKFQLEAESRKREQVEDLLSNLKSELEDTKQYSQKLDADKQTAAQKLKNAENSRDDALAKLRKELKQHYDKIISALREEISDKDQELERLKEENAAILQSEAETAQTLEKFEKMIIHEINEECKKTADLLGVQPRKAQTVSFSRSSSPSKMKARKRSTSRSLTASAVANLRACNEELRNSLAEVKSEAEDLSNTIEKSEKIKELELDTLRNRLNNEKRQEIEDMKTTLAKMPVCRRSLTEPKDPYQIKLERRASEKAVKKSLSGSYTKVNGLSPPDFAMRPTEEAQEAVPAYSVPTPSPDRLKHIRAGSPFRYKSNPLLSSSVNDITKYSSSQNLSSAGMDSLEQKVRLAELKARLADERANRNQAMLSQKMQEVNELQQTLNHQTKEIMGLERSYDDLRSAQYAPNRYSMLNNTFPH</sequence>
<name>A0A7J7K2D8_BUGNE</name>
<dbReference type="InterPro" id="IPR005539">
    <property type="entry name" value="ELK_dom"/>
</dbReference>
<keyword evidence="5" id="KW-1185">Reference proteome</keyword>
<feature type="region of interest" description="Disordered" evidence="2">
    <location>
        <begin position="806"/>
        <end position="849"/>
    </location>
</feature>
<feature type="region of interest" description="Disordered" evidence="2">
    <location>
        <begin position="666"/>
        <end position="720"/>
    </location>
</feature>
<feature type="compositionally biased region" description="Polar residues" evidence="2">
    <location>
        <begin position="144"/>
        <end position="159"/>
    </location>
</feature>
<feature type="region of interest" description="Disordered" evidence="2">
    <location>
        <begin position="304"/>
        <end position="383"/>
    </location>
</feature>
<dbReference type="EMBL" id="VXIV02001514">
    <property type="protein sequence ID" value="KAF6032335.1"/>
    <property type="molecule type" value="Genomic_DNA"/>
</dbReference>
<feature type="coiled-coil region" evidence="1">
    <location>
        <begin position="1659"/>
        <end position="1721"/>
    </location>
</feature>
<keyword evidence="1" id="KW-0175">Coiled coil</keyword>
<dbReference type="Proteomes" id="UP000593567">
    <property type="component" value="Unassembled WGS sequence"/>
</dbReference>
<dbReference type="GO" id="GO:0016460">
    <property type="term" value="C:myosin II complex"/>
    <property type="evidence" value="ECO:0007669"/>
    <property type="project" value="TreeGrafter"/>
</dbReference>
<organism evidence="4 5">
    <name type="scientific">Bugula neritina</name>
    <name type="common">Brown bryozoan</name>
    <name type="synonym">Sertularia neritina</name>
    <dbReference type="NCBI Taxonomy" id="10212"/>
    <lineage>
        <taxon>Eukaryota</taxon>
        <taxon>Metazoa</taxon>
        <taxon>Spiralia</taxon>
        <taxon>Lophotrochozoa</taxon>
        <taxon>Bryozoa</taxon>
        <taxon>Gymnolaemata</taxon>
        <taxon>Cheilostomatida</taxon>
        <taxon>Flustrina</taxon>
        <taxon>Buguloidea</taxon>
        <taxon>Bugulidae</taxon>
        <taxon>Bugula</taxon>
    </lineage>
</organism>
<proteinExistence type="predicted"/>
<feature type="domain" description="ELK" evidence="3">
    <location>
        <begin position="1379"/>
        <end position="1400"/>
    </location>
</feature>
<feature type="compositionally biased region" description="Polar residues" evidence="2">
    <location>
        <begin position="329"/>
        <end position="358"/>
    </location>
</feature>
<feature type="region of interest" description="Disordered" evidence="2">
    <location>
        <begin position="84"/>
        <end position="159"/>
    </location>
</feature>
<feature type="compositionally biased region" description="Low complexity" evidence="2">
    <location>
        <begin position="1460"/>
        <end position="1469"/>
    </location>
</feature>
<dbReference type="GO" id="GO:0003677">
    <property type="term" value="F:DNA binding"/>
    <property type="evidence" value="ECO:0007669"/>
    <property type="project" value="InterPro"/>
</dbReference>
<feature type="compositionally biased region" description="Polar residues" evidence="2">
    <location>
        <begin position="1030"/>
        <end position="1039"/>
    </location>
</feature>
<feature type="region of interest" description="Disordered" evidence="2">
    <location>
        <begin position="1458"/>
        <end position="1480"/>
    </location>
</feature>
<dbReference type="OrthoDB" id="6158625at2759"/>
<feature type="compositionally biased region" description="Polar residues" evidence="2">
    <location>
        <begin position="369"/>
        <end position="379"/>
    </location>
</feature>
<reference evidence="4" key="1">
    <citation type="submission" date="2020-06" db="EMBL/GenBank/DDBJ databases">
        <title>Draft genome of Bugula neritina, a colonial animal packing powerful symbionts and potential medicines.</title>
        <authorList>
            <person name="Rayko M."/>
        </authorList>
    </citation>
    <scope>NUCLEOTIDE SEQUENCE [LARGE SCALE GENOMIC DNA]</scope>
    <source>
        <strain evidence="4">Kwan_BN1</strain>
    </source>
</reference>
<protein>
    <recommendedName>
        <fullName evidence="3">ELK domain-containing protein</fullName>
    </recommendedName>
</protein>
<evidence type="ECO:0000256" key="2">
    <source>
        <dbReference type="SAM" id="MobiDB-lite"/>
    </source>
</evidence>
<dbReference type="GO" id="GO:0032982">
    <property type="term" value="C:myosin filament"/>
    <property type="evidence" value="ECO:0007669"/>
    <property type="project" value="TreeGrafter"/>
</dbReference>
<feature type="compositionally biased region" description="Low complexity" evidence="2">
    <location>
        <begin position="123"/>
        <end position="138"/>
    </location>
</feature>